<keyword evidence="3 5" id="KW-0862">Zinc</keyword>
<dbReference type="EMBL" id="CP012747">
    <property type="protein sequence ID" value="ALL69085.1"/>
    <property type="molecule type" value="Genomic_DNA"/>
</dbReference>
<feature type="domain" description="Alcohol dehydrogenase-like N-terminal" evidence="7">
    <location>
        <begin position="73"/>
        <end position="197"/>
    </location>
</feature>
<gene>
    <name evidence="8" type="ORF">K788_0004701</name>
</gene>
<dbReference type="PANTHER" id="PTHR42813:SF7">
    <property type="entry name" value="ALCOHOL DEHYDROGENASE (ZN-DEPENDENT)-RELATED"/>
    <property type="match status" value="1"/>
</dbReference>
<proteinExistence type="inferred from homology"/>
<evidence type="ECO:0000256" key="5">
    <source>
        <dbReference type="RuleBase" id="RU361277"/>
    </source>
</evidence>
<dbReference type="InterPro" id="IPR036291">
    <property type="entry name" value="NAD(P)-bd_dom_sf"/>
</dbReference>
<evidence type="ECO:0000256" key="2">
    <source>
        <dbReference type="ARBA" id="ARBA00022723"/>
    </source>
</evidence>
<dbReference type="Pfam" id="PF00107">
    <property type="entry name" value="ADH_zinc_N"/>
    <property type="match status" value="1"/>
</dbReference>
<dbReference type="PROSITE" id="PS51257">
    <property type="entry name" value="PROKAR_LIPOPROTEIN"/>
    <property type="match status" value="1"/>
</dbReference>
<dbReference type="GO" id="GO:0008270">
    <property type="term" value="F:zinc ion binding"/>
    <property type="evidence" value="ECO:0007669"/>
    <property type="project" value="InterPro"/>
</dbReference>
<evidence type="ECO:0000259" key="7">
    <source>
        <dbReference type="Pfam" id="PF08240"/>
    </source>
</evidence>
<accession>A0A0N7JVF7</accession>
<dbReference type="GO" id="GO:0016491">
    <property type="term" value="F:oxidoreductase activity"/>
    <property type="evidence" value="ECO:0007669"/>
    <property type="project" value="UniProtKB-KW"/>
</dbReference>
<protein>
    <submittedName>
        <fullName evidence="8">Threonine dehydrogenase and related Zn-dependent dehydrogenase</fullName>
    </submittedName>
</protein>
<evidence type="ECO:0000259" key="6">
    <source>
        <dbReference type="Pfam" id="PF00107"/>
    </source>
</evidence>
<keyword evidence="2 5" id="KW-0479">Metal-binding</keyword>
<evidence type="ECO:0000313" key="9">
    <source>
        <dbReference type="Proteomes" id="UP000019146"/>
    </source>
</evidence>
<evidence type="ECO:0000256" key="4">
    <source>
        <dbReference type="ARBA" id="ARBA00023002"/>
    </source>
</evidence>
<reference evidence="8 9" key="1">
    <citation type="journal article" date="2014" name="Genome Announc.">
        <title>Draft Genome Sequence of the Haloacid-Degrading Burkholderia caribensis Strain MBA4.</title>
        <authorList>
            <person name="Pan Y."/>
            <person name="Kong K.F."/>
            <person name="Tsang J.S."/>
        </authorList>
    </citation>
    <scope>NUCLEOTIDE SEQUENCE [LARGE SCALE GENOMIC DNA]</scope>
    <source>
        <strain evidence="8 9">MBA4</strain>
    </source>
</reference>
<dbReference type="PROSITE" id="PS00059">
    <property type="entry name" value="ADH_ZINC"/>
    <property type="match status" value="1"/>
</dbReference>
<dbReference type="InterPro" id="IPR011032">
    <property type="entry name" value="GroES-like_sf"/>
</dbReference>
<dbReference type="Gene3D" id="3.90.180.10">
    <property type="entry name" value="Medium-chain alcohol dehydrogenases, catalytic domain"/>
    <property type="match status" value="1"/>
</dbReference>
<dbReference type="AlphaFoldDB" id="A0A0N7JVF7"/>
<comment type="cofactor">
    <cofactor evidence="1 5">
        <name>Zn(2+)</name>
        <dbReference type="ChEBI" id="CHEBI:29105"/>
    </cofactor>
</comment>
<dbReference type="InterPro" id="IPR013154">
    <property type="entry name" value="ADH-like_N"/>
</dbReference>
<dbReference type="Proteomes" id="UP000019146">
    <property type="component" value="Chromosome 2"/>
</dbReference>
<sequence>MPRETAARRLAVHQARKRNACATANGGTCACWSTVSAVRNRISLGRGHMKAVVFHGIGDIRLDTVPDPAIQQPTDAVVRITSSAICGTDLHMIRGTMPGMQPGTILGHEAVGVVEEVGRNVRNLRKGDRVLVPSTISCGHCAYCRAGYTAQCDTANPNGPLAGTAFYGGPKATGPFDGLQAQYARTALAHASLIRLPDKIDDDRAILMSDIFPTGFFGAQLAQVQLGDTVAVFGAGPVGQFAVASAKLMGAGRVICVDRVPSRLDMARAQGAEVVDFDVDDPVQTILELTGGIGVDRVIDAVGVDAVRADQGPAASAQQDRQQTFDQERDEIAPERNEQGGHWTPGSGPSQVLQWAVKAVAKAGTVSIIGVYPANDRFFPIGEAMNRNLSVRMGNCNHRAITPHLVELVANGSFDPISVLTQREPITNAIEAYQAFDAREPGWIKVKLEP</sequence>
<name>A0A0N7JVF7_9BURK</name>
<dbReference type="SUPFAM" id="SSF50129">
    <property type="entry name" value="GroES-like"/>
    <property type="match status" value="1"/>
</dbReference>
<evidence type="ECO:0000313" key="8">
    <source>
        <dbReference type="EMBL" id="ALL69085.1"/>
    </source>
</evidence>
<dbReference type="PANTHER" id="PTHR42813">
    <property type="entry name" value="ZINC-TYPE ALCOHOL DEHYDROGENASE-LIKE"/>
    <property type="match status" value="1"/>
</dbReference>
<dbReference type="SUPFAM" id="SSF51735">
    <property type="entry name" value="NAD(P)-binding Rossmann-fold domains"/>
    <property type="match status" value="1"/>
</dbReference>
<dbReference type="Pfam" id="PF08240">
    <property type="entry name" value="ADH_N"/>
    <property type="match status" value="1"/>
</dbReference>
<comment type="similarity">
    <text evidence="5">Belongs to the zinc-containing alcohol dehydrogenase family.</text>
</comment>
<dbReference type="CDD" id="cd08283">
    <property type="entry name" value="FDH_like_1"/>
    <property type="match status" value="1"/>
</dbReference>
<dbReference type="InterPro" id="IPR013149">
    <property type="entry name" value="ADH-like_C"/>
</dbReference>
<dbReference type="Gene3D" id="3.40.50.720">
    <property type="entry name" value="NAD(P)-binding Rossmann-like Domain"/>
    <property type="match status" value="1"/>
</dbReference>
<evidence type="ECO:0000256" key="3">
    <source>
        <dbReference type="ARBA" id="ARBA00022833"/>
    </source>
</evidence>
<evidence type="ECO:0000256" key="1">
    <source>
        <dbReference type="ARBA" id="ARBA00001947"/>
    </source>
</evidence>
<organism evidence="8 9">
    <name type="scientific">Paraburkholderia caribensis MBA4</name>
    <dbReference type="NCBI Taxonomy" id="1323664"/>
    <lineage>
        <taxon>Bacteria</taxon>
        <taxon>Pseudomonadati</taxon>
        <taxon>Pseudomonadota</taxon>
        <taxon>Betaproteobacteria</taxon>
        <taxon>Burkholderiales</taxon>
        <taxon>Burkholderiaceae</taxon>
        <taxon>Paraburkholderia</taxon>
    </lineage>
</organism>
<feature type="domain" description="Alcohol dehydrogenase-like C-terminal" evidence="6">
    <location>
        <begin position="237"/>
        <end position="306"/>
    </location>
</feature>
<dbReference type="InterPro" id="IPR002328">
    <property type="entry name" value="ADH_Zn_CS"/>
</dbReference>
<dbReference type="KEGG" id="bcai:K788_0004701"/>
<keyword evidence="4" id="KW-0560">Oxidoreductase</keyword>